<feature type="chain" id="PRO_5019754509" evidence="1">
    <location>
        <begin position="32"/>
        <end position="202"/>
    </location>
</feature>
<evidence type="ECO:0000256" key="1">
    <source>
        <dbReference type="SAM" id="SignalP"/>
    </source>
</evidence>
<comment type="caution">
    <text evidence="2">The sequence shown here is derived from an EMBL/GenBank/DDBJ whole genome shotgun (WGS) entry which is preliminary data.</text>
</comment>
<gene>
    <name evidence="2" type="ORF">DFJ75_3840</name>
</gene>
<keyword evidence="1" id="KW-0732">Signal</keyword>
<reference evidence="2 3" key="1">
    <citation type="submission" date="2018-10" db="EMBL/GenBank/DDBJ databases">
        <title>Sequencing the genomes of 1000 actinobacteria strains.</title>
        <authorList>
            <person name="Klenk H.-P."/>
        </authorList>
    </citation>
    <scope>NUCLEOTIDE SEQUENCE [LARGE SCALE GENOMIC DNA]</scope>
    <source>
        <strain evidence="2 3">DSM 44343</strain>
    </source>
</reference>
<dbReference type="OrthoDB" id="4464405at2"/>
<feature type="signal peptide" evidence="1">
    <location>
        <begin position="1"/>
        <end position="31"/>
    </location>
</feature>
<dbReference type="EMBL" id="RBKV01000001">
    <property type="protein sequence ID" value="RKR96977.1"/>
    <property type="molecule type" value="Genomic_DNA"/>
</dbReference>
<dbReference type="Proteomes" id="UP000274762">
    <property type="component" value="Unassembled WGS sequence"/>
</dbReference>
<proteinExistence type="predicted"/>
<name>A0A495K6P3_WILMA</name>
<sequence>MLSRFGRFAAILVVGAALSAGVLVPSGSASAQPVAPGAQFKYFNIHMRSPDGGAGDAHCVRTQPFGREDTRCDATGYYDDSQAAGFVNSPGGVVYSPDGHGNTYLKFYTRAGEVIEGTIPSRGSADFTISSFRSPAFGVLARTGQKLYLDVRTTDHGQTTGDRWYDFYLHGDLVINTPVGGGYLEGLFDDFLEGVSGAFGSS</sequence>
<organism evidence="2 3">
    <name type="scientific">Williamsia marianensis</name>
    <dbReference type="NCBI Taxonomy" id="85044"/>
    <lineage>
        <taxon>Bacteria</taxon>
        <taxon>Bacillati</taxon>
        <taxon>Actinomycetota</taxon>
        <taxon>Actinomycetes</taxon>
        <taxon>Mycobacteriales</taxon>
        <taxon>Nocardiaceae</taxon>
        <taxon>Williamsia</taxon>
    </lineage>
</organism>
<protein>
    <submittedName>
        <fullName evidence="2">Uncharacterized protein</fullName>
    </submittedName>
</protein>
<accession>A0A495K6P3</accession>
<dbReference type="RefSeq" id="WP_062795279.1">
    <property type="nucleotide sequence ID" value="NZ_CBCRXS010000003.1"/>
</dbReference>
<evidence type="ECO:0000313" key="3">
    <source>
        <dbReference type="Proteomes" id="UP000274762"/>
    </source>
</evidence>
<dbReference type="AlphaFoldDB" id="A0A495K6P3"/>
<evidence type="ECO:0000313" key="2">
    <source>
        <dbReference type="EMBL" id="RKR96977.1"/>
    </source>
</evidence>